<dbReference type="AlphaFoldDB" id="A0AAN6XKU9"/>
<accession>A0AAN6XKU9</accession>
<keyword evidence="2" id="KW-1185">Reference proteome</keyword>
<sequence>MEPCEFQALVVDEINEKDLWRGVGMGDGPLPVRLVRLPVENISDVAVLSWRWDGDLRTRGSKNIASAVHQAKKMGVRYLFVDLVSVDQSLSGEALIQQVVLFSSLYRTIPVIAAYDYTDTGRGEEYVDFEETMRRPWIFYEARLYRYNTTKIVYVGHSNQGARHHPGNSFLGAEPILGLELWRFKFGETLGHVWTGSFFETITGLLCGKIGMADVSDLRFIIPPYAQVFTTAYKRMSRNDYLLTAAILCRTHAPVRDEPELGVSAAEYDRYSFWEVDREGAGSSWTSYYGIFPDGTQVGLWMHKHNERLDYNYFAVFPDAERVIFDALGLSEAEWEEFEGQVEARRRCLVMEGKDELPVPKVDIVSVEMELLEGNT</sequence>
<reference evidence="1" key="1">
    <citation type="journal article" date="2023" name="Mol. Phylogenet. Evol.">
        <title>Genome-scale phylogeny and comparative genomics of the fungal order Sordariales.</title>
        <authorList>
            <person name="Hensen N."/>
            <person name="Bonometti L."/>
            <person name="Westerberg I."/>
            <person name="Brannstrom I.O."/>
            <person name="Guillou S."/>
            <person name="Cros-Aarteil S."/>
            <person name="Calhoun S."/>
            <person name="Haridas S."/>
            <person name="Kuo A."/>
            <person name="Mondo S."/>
            <person name="Pangilinan J."/>
            <person name="Riley R."/>
            <person name="LaButti K."/>
            <person name="Andreopoulos B."/>
            <person name="Lipzen A."/>
            <person name="Chen C."/>
            <person name="Yan M."/>
            <person name="Daum C."/>
            <person name="Ng V."/>
            <person name="Clum A."/>
            <person name="Steindorff A."/>
            <person name="Ohm R.A."/>
            <person name="Martin F."/>
            <person name="Silar P."/>
            <person name="Natvig D.O."/>
            <person name="Lalanne C."/>
            <person name="Gautier V."/>
            <person name="Ament-Velasquez S.L."/>
            <person name="Kruys A."/>
            <person name="Hutchinson M.I."/>
            <person name="Powell A.J."/>
            <person name="Barry K."/>
            <person name="Miller A.N."/>
            <person name="Grigoriev I.V."/>
            <person name="Debuchy R."/>
            <person name="Gladieux P."/>
            <person name="Hiltunen Thoren M."/>
            <person name="Johannesson H."/>
        </authorList>
    </citation>
    <scope>NUCLEOTIDE SEQUENCE</scope>
    <source>
        <strain evidence="1">CBS 315.58</strain>
    </source>
</reference>
<name>A0AAN6XKU9_9PEZI</name>
<dbReference type="EMBL" id="MU863896">
    <property type="protein sequence ID" value="KAK4202544.1"/>
    <property type="molecule type" value="Genomic_DNA"/>
</dbReference>
<organism evidence="1 2">
    <name type="scientific">Triangularia verruculosa</name>
    <dbReference type="NCBI Taxonomy" id="2587418"/>
    <lineage>
        <taxon>Eukaryota</taxon>
        <taxon>Fungi</taxon>
        <taxon>Dikarya</taxon>
        <taxon>Ascomycota</taxon>
        <taxon>Pezizomycotina</taxon>
        <taxon>Sordariomycetes</taxon>
        <taxon>Sordariomycetidae</taxon>
        <taxon>Sordariales</taxon>
        <taxon>Podosporaceae</taxon>
        <taxon>Triangularia</taxon>
    </lineage>
</organism>
<proteinExistence type="predicted"/>
<protein>
    <submittedName>
        <fullName evidence="1">Uncharacterized protein</fullName>
    </submittedName>
</protein>
<gene>
    <name evidence="1" type="ORF">QBC40DRAFT_338213</name>
</gene>
<reference evidence="1" key="2">
    <citation type="submission" date="2023-05" db="EMBL/GenBank/DDBJ databases">
        <authorList>
            <consortium name="Lawrence Berkeley National Laboratory"/>
            <person name="Steindorff A."/>
            <person name="Hensen N."/>
            <person name="Bonometti L."/>
            <person name="Westerberg I."/>
            <person name="Brannstrom I.O."/>
            <person name="Guillou S."/>
            <person name="Cros-Aarteil S."/>
            <person name="Calhoun S."/>
            <person name="Haridas S."/>
            <person name="Kuo A."/>
            <person name="Mondo S."/>
            <person name="Pangilinan J."/>
            <person name="Riley R."/>
            <person name="Labutti K."/>
            <person name="Andreopoulos B."/>
            <person name="Lipzen A."/>
            <person name="Chen C."/>
            <person name="Yanf M."/>
            <person name="Daum C."/>
            <person name="Ng V."/>
            <person name="Clum A."/>
            <person name="Ohm R."/>
            <person name="Martin F."/>
            <person name="Silar P."/>
            <person name="Natvig D."/>
            <person name="Lalanne C."/>
            <person name="Gautier V."/>
            <person name="Ament-Velasquez S.L."/>
            <person name="Kruys A."/>
            <person name="Hutchinson M.I."/>
            <person name="Powell A.J."/>
            <person name="Barry K."/>
            <person name="Miller A.N."/>
            <person name="Grigoriev I.V."/>
            <person name="Debuchy R."/>
            <person name="Gladieux P."/>
            <person name="Thoren M.H."/>
            <person name="Johannesson H."/>
        </authorList>
    </citation>
    <scope>NUCLEOTIDE SEQUENCE</scope>
    <source>
        <strain evidence="1">CBS 315.58</strain>
    </source>
</reference>
<evidence type="ECO:0000313" key="1">
    <source>
        <dbReference type="EMBL" id="KAK4202544.1"/>
    </source>
</evidence>
<comment type="caution">
    <text evidence="1">The sequence shown here is derived from an EMBL/GenBank/DDBJ whole genome shotgun (WGS) entry which is preliminary data.</text>
</comment>
<dbReference type="Proteomes" id="UP001303160">
    <property type="component" value="Unassembled WGS sequence"/>
</dbReference>
<evidence type="ECO:0000313" key="2">
    <source>
        <dbReference type="Proteomes" id="UP001303160"/>
    </source>
</evidence>